<evidence type="ECO:0000256" key="3">
    <source>
        <dbReference type="ARBA" id="ARBA00022450"/>
    </source>
</evidence>
<keyword evidence="5" id="KW-0808">Transferase</keyword>
<dbReference type="InterPro" id="IPR036291">
    <property type="entry name" value="NAD(P)-bd_dom_sf"/>
</dbReference>
<evidence type="ECO:0000256" key="5">
    <source>
        <dbReference type="ARBA" id="ARBA00022679"/>
    </source>
</evidence>
<protein>
    <submittedName>
        <fullName evidence="11">Uncharacterized protein</fullName>
    </submittedName>
</protein>
<gene>
    <name evidence="11" type="ORF">BIT28_01720</name>
</gene>
<dbReference type="GO" id="GO:0031177">
    <property type="term" value="F:phosphopantetheine binding"/>
    <property type="evidence" value="ECO:0007669"/>
    <property type="project" value="InterPro"/>
</dbReference>
<comment type="similarity">
    <text evidence="2">Belongs to the short-chain dehydrogenases/reductases (SDR) family.</text>
</comment>
<dbReference type="InterPro" id="IPR014031">
    <property type="entry name" value="Ketoacyl_synth_C"/>
</dbReference>
<proteinExistence type="inferred from homology"/>
<dbReference type="InterPro" id="IPR020841">
    <property type="entry name" value="PKS_Beta-ketoAc_synthase_dom"/>
</dbReference>
<feature type="region of interest" description="C-terminal hotdog fold" evidence="6">
    <location>
        <begin position="808"/>
        <end position="949"/>
    </location>
</feature>
<feature type="compositionally biased region" description="Polar residues" evidence="7">
    <location>
        <begin position="1443"/>
        <end position="1452"/>
    </location>
</feature>
<dbReference type="InterPro" id="IPR049552">
    <property type="entry name" value="PKS_DH_N"/>
</dbReference>
<feature type="region of interest" description="N-terminal hotdog fold" evidence="6">
    <location>
        <begin position="676"/>
        <end position="797"/>
    </location>
</feature>
<dbReference type="InterPro" id="IPR036736">
    <property type="entry name" value="ACP-like_sf"/>
</dbReference>
<feature type="domain" description="Carrier" evidence="8">
    <location>
        <begin position="1470"/>
        <end position="1545"/>
    </location>
</feature>
<evidence type="ECO:0000313" key="11">
    <source>
        <dbReference type="EMBL" id="OLQ79995.1"/>
    </source>
</evidence>
<name>A0A1Q9GXK0_9GAMM</name>
<dbReference type="RefSeq" id="WP_075762612.1">
    <property type="nucleotide sequence ID" value="NZ_MJIL01000048.1"/>
</dbReference>
<dbReference type="Pfam" id="PF22621">
    <property type="entry name" value="CurL-like_PKS_C"/>
    <property type="match status" value="1"/>
</dbReference>
<dbReference type="SUPFAM" id="SSF53901">
    <property type="entry name" value="Thiolase-like"/>
    <property type="match status" value="1"/>
</dbReference>
<dbReference type="Proteomes" id="UP000186905">
    <property type="component" value="Unassembled WGS sequence"/>
</dbReference>
<dbReference type="InterPro" id="IPR049490">
    <property type="entry name" value="C883_1060-like_KR_N"/>
</dbReference>
<dbReference type="STRING" id="1903952.BIT28_01720"/>
<dbReference type="InterPro" id="IPR016039">
    <property type="entry name" value="Thiolase-like"/>
</dbReference>
<evidence type="ECO:0000259" key="8">
    <source>
        <dbReference type="PROSITE" id="PS50075"/>
    </source>
</evidence>
<dbReference type="PROSITE" id="PS52019">
    <property type="entry name" value="PKS_MFAS_DH"/>
    <property type="match status" value="1"/>
</dbReference>
<dbReference type="Pfam" id="PF00109">
    <property type="entry name" value="ketoacyl-synt"/>
    <property type="match status" value="1"/>
</dbReference>
<dbReference type="Gene3D" id="1.10.1200.10">
    <property type="entry name" value="ACP-like"/>
    <property type="match status" value="1"/>
</dbReference>
<dbReference type="InterPro" id="IPR020806">
    <property type="entry name" value="PKS_PP-bd"/>
</dbReference>
<dbReference type="CDD" id="cd00833">
    <property type="entry name" value="PKS"/>
    <property type="match status" value="1"/>
</dbReference>
<dbReference type="SUPFAM" id="SSF47336">
    <property type="entry name" value="ACP-like"/>
    <property type="match status" value="1"/>
</dbReference>
<dbReference type="Gene3D" id="3.40.50.720">
    <property type="entry name" value="NAD(P)-binding Rossmann-like Domain"/>
    <property type="match status" value="1"/>
</dbReference>
<dbReference type="InterPro" id="IPR049900">
    <property type="entry name" value="PKS_mFAS_DH"/>
</dbReference>
<dbReference type="InterPro" id="IPR009081">
    <property type="entry name" value="PP-bd_ACP"/>
</dbReference>
<dbReference type="Gene3D" id="3.40.47.10">
    <property type="match status" value="1"/>
</dbReference>
<evidence type="ECO:0000256" key="6">
    <source>
        <dbReference type="PROSITE-ProRule" id="PRU01363"/>
    </source>
</evidence>
<dbReference type="SMART" id="SM01294">
    <property type="entry name" value="PKS_PP_betabranch"/>
    <property type="match status" value="1"/>
</dbReference>
<evidence type="ECO:0000256" key="4">
    <source>
        <dbReference type="ARBA" id="ARBA00022553"/>
    </source>
</evidence>
<dbReference type="InterPro" id="IPR018201">
    <property type="entry name" value="Ketoacyl_synth_AS"/>
</dbReference>
<dbReference type="GO" id="GO:0006633">
    <property type="term" value="P:fatty acid biosynthetic process"/>
    <property type="evidence" value="ECO:0007669"/>
    <property type="project" value="UniProtKB-UniPathway"/>
</dbReference>
<comment type="caution">
    <text evidence="11">The sequence shown here is derived from an EMBL/GenBank/DDBJ whole genome shotgun (WGS) entry which is preliminary data.</text>
</comment>
<dbReference type="InterPro" id="IPR057326">
    <property type="entry name" value="KR_dom"/>
</dbReference>
<feature type="domain" description="PKS/mFAS DH" evidence="10">
    <location>
        <begin position="676"/>
        <end position="949"/>
    </location>
</feature>
<dbReference type="PROSITE" id="PS50075">
    <property type="entry name" value="CARRIER"/>
    <property type="match status" value="1"/>
</dbReference>
<dbReference type="Pfam" id="PF21394">
    <property type="entry name" value="Beta-ketacyl_N"/>
    <property type="match status" value="1"/>
</dbReference>
<reference evidence="11 12" key="1">
    <citation type="submission" date="2016-09" db="EMBL/GenBank/DDBJ databases">
        <title>Photobacterium proteolyticum sp. nov. a protease producing bacterium isolated from ocean sediments of Laizhou Bay.</title>
        <authorList>
            <person name="Li Y."/>
        </authorList>
    </citation>
    <scope>NUCLEOTIDE SEQUENCE [LARGE SCALE GENOMIC DNA]</scope>
    <source>
        <strain evidence="11 12">13-12</strain>
    </source>
</reference>
<keyword evidence="4" id="KW-0597">Phosphoprotein</keyword>
<dbReference type="InterPro" id="IPR050091">
    <property type="entry name" value="PKS_NRPS_Biosynth_Enz"/>
</dbReference>
<dbReference type="EMBL" id="MJIL01000048">
    <property type="protein sequence ID" value="OLQ79995.1"/>
    <property type="molecule type" value="Genomic_DNA"/>
</dbReference>
<dbReference type="Pfam" id="PF21089">
    <property type="entry name" value="PKS_DH_N"/>
    <property type="match status" value="1"/>
</dbReference>
<dbReference type="InterPro" id="IPR042104">
    <property type="entry name" value="PKS_dehydratase_sf"/>
</dbReference>
<dbReference type="SMART" id="SM00826">
    <property type="entry name" value="PKS_DH"/>
    <property type="match status" value="1"/>
</dbReference>
<dbReference type="Pfam" id="PF14765">
    <property type="entry name" value="PS-DH"/>
    <property type="match status" value="1"/>
</dbReference>
<dbReference type="Gene3D" id="1.10.1240.100">
    <property type="match status" value="1"/>
</dbReference>
<evidence type="ECO:0000259" key="9">
    <source>
        <dbReference type="PROSITE" id="PS52004"/>
    </source>
</evidence>
<organism evidence="11 12">
    <name type="scientific">Photobacterium proteolyticum</name>
    <dbReference type="NCBI Taxonomy" id="1903952"/>
    <lineage>
        <taxon>Bacteria</taxon>
        <taxon>Pseudomonadati</taxon>
        <taxon>Pseudomonadota</taxon>
        <taxon>Gammaproteobacteria</taxon>
        <taxon>Vibrionales</taxon>
        <taxon>Vibrionaceae</taxon>
        <taxon>Photobacterium</taxon>
    </lineage>
</organism>
<feature type="domain" description="Ketosynthase family 3 (KS3)" evidence="9">
    <location>
        <begin position="36"/>
        <end position="472"/>
    </location>
</feature>
<comment type="pathway">
    <text evidence="1">Lipid metabolism; fatty acid biosynthesis.</text>
</comment>
<dbReference type="OrthoDB" id="9778690at2"/>
<dbReference type="InterPro" id="IPR049551">
    <property type="entry name" value="PKS_DH_C"/>
</dbReference>
<dbReference type="InterPro" id="IPR013968">
    <property type="entry name" value="PKS_KR"/>
</dbReference>
<dbReference type="PROSITE" id="PS00606">
    <property type="entry name" value="KS3_1"/>
    <property type="match status" value="1"/>
</dbReference>
<dbReference type="SMART" id="SM00825">
    <property type="entry name" value="PKS_KS"/>
    <property type="match status" value="1"/>
</dbReference>
<dbReference type="Pfam" id="PF08659">
    <property type="entry name" value="KR"/>
    <property type="match status" value="1"/>
</dbReference>
<dbReference type="InterPro" id="IPR014030">
    <property type="entry name" value="Ketoacyl_synth_N"/>
</dbReference>
<keyword evidence="3" id="KW-0596">Phosphopantetheine</keyword>
<evidence type="ECO:0000256" key="2">
    <source>
        <dbReference type="ARBA" id="ARBA00006484"/>
    </source>
</evidence>
<dbReference type="GO" id="GO:0004315">
    <property type="term" value="F:3-oxoacyl-[acyl-carrier-protein] synthase activity"/>
    <property type="evidence" value="ECO:0007669"/>
    <property type="project" value="InterPro"/>
</dbReference>
<dbReference type="PANTHER" id="PTHR43775:SF37">
    <property type="entry name" value="SI:DKEY-61P9.11"/>
    <property type="match status" value="1"/>
</dbReference>
<sequence>MSDLKKYIFSQVANNTLSKEEAKKLLNELQSGEKKSKDIAIIGMAGRFPGGPDKEAYWGNIVRGTNLIRDLPEARKKAIQYYIENVFNKQYPDRAITDFREDKINYQKQGYFEQIHEFDASVFGISPREAAVIDPIQRIFLEEVYHAMEDAGYGGEKILGSNTGVFIGRNHTKSLSFDIMVEDEPLGVTGTWTGILSSRISYLFDLKGPSIVTDTACSAGLVSVHQACMAIRSGECEMALAGGVSGVQYNPVIGADTSLATYESADGIVKTFDDRANGTVWSEGAGVVMLKSLEQAIKDGDRVYAVIKGSAANNDGRSNGYTAPNALAQEEMLVKAWKDAEINPEQVSYIEAHGTGTALGDPIEIKALSNAFKRFTNKKQFCAIGTAKSNMGHLVGASGIAGLIKVVMALQAKKLPSTINFEKPNQFINFPNSPVYVSSEMAPWQTIGDVPRTAGVNSFGFSGTNCHVVVQEAPAQPARNEVTETSYLFPISAKSVQSFEALLKNYLTYFDAEGDNLAIQDVCYTASTGRGHYNLRAMIIASSVSDLRAKIRAVIESGYEECTEDWFLFAEHKVVSDSKRQREQGELTEHEKKDHSRMAAQLITDLTAKPAVSVIKQTFLASYYVKGADIAFDKLYSSPCQRVRLPVYPYDRKEFWPEPAMIDAFRGAGKVQENIHPLLHRLAVSSRDKDIFTTELSLEDHWPLTEHLILGINILPGTAYVEAFKQIAVYYWGEVPVEITNMAFLAPLVVTPETDGYEVQFVVTHRDQGVDIEVISYNGSDWIKHISGSLRQLTSVPEYRVDLEALKAGKEAQDSMYSNNTDFSFGPRWRCSERQWVGENEFIHNNKLATEFWPDLDTYYLHPSLLDQSANGFSQTIIPGTMYLPYIYTSMKVYAPLPAEFYTVTRLKSSRSGHNETLTFDLTLCDVEGNILAEMTDYNIKRVDRKRFQVQNDKGSAFYRVDWQAEAADSPRAEMPGRLIFLNSGDARSRQLKSAFEHRGATVIDVTLGDQVAKVDDNTYTVGDSEADYLALFELLAAEPVAHVVHGFLVNSTPDDDALLSKGIYSVIYTIKAMLANKINSDVAFSVLTHQAQQISSEQQVNAYGRAVEGLCKSIKMEYGKVATRVIDTDLHTSVESLAAEFANAEGPFSVAFRDEERYLPQFGIVNPTELGSEPLSLKSDGCYVITGGSGGLALETAVHLAGKQPVNLVLMSRSPLNPDDPRMDKVGEALSTIEVAGSHVQYFSADVTDEVSLAAALDKARSLYGRINGVFHCAGAAGRGLIMDKDQSVFDKVLLPKIRGTVLLDRLTRQDETDFMVFYSSISSLFAGQGQADYTAANSFMDAYAENLMQQGRRALAINWAPWMETGMAVEHGVGSGEGTYVYGLGDAEALDMLDTMLDSNLPVLCSGRLNLSVFDERGSIVPLSDGISQQVRKHADKDSQAKNQAKNPASSPEAVDAADVTLTGFEQGAANENTQQLAVIWATTLGLKEIDIYDTFTSLGGDSILAIELQRALEQRFPGQFDITDIYSYPSVAMMADYLNGGEEEEPAAKAQPDDDELMAMLDGLDSGDSSIDDILQAVE</sequence>
<evidence type="ECO:0000256" key="1">
    <source>
        <dbReference type="ARBA" id="ARBA00005194"/>
    </source>
</evidence>
<evidence type="ECO:0000256" key="7">
    <source>
        <dbReference type="SAM" id="MobiDB-lite"/>
    </source>
</evidence>
<keyword evidence="12" id="KW-1185">Reference proteome</keyword>
<accession>A0A1Q9GXK0</accession>
<dbReference type="PROSITE" id="PS52004">
    <property type="entry name" value="KS3_2"/>
    <property type="match status" value="1"/>
</dbReference>
<dbReference type="SMART" id="SM00823">
    <property type="entry name" value="PKS_PP"/>
    <property type="match status" value="1"/>
</dbReference>
<dbReference type="InterPro" id="IPR020807">
    <property type="entry name" value="PKS_DH"/>
</dbReference>
<dbReference type="Gene3D" id="3.10.129.110">
    <property type="entry name" value="Polyketide synthase dehydratase"/>
    <property type="match status" value="1"/>
</dbReference>
<dbReference type="PANTHER" id="PTHR43775">
    <property type="entry name" value="FATTY ACID SYNTHASE"/>
    <property type="match status" value="1"/>
</dbReference>
<dbReference type="SUPFAM" id="SSF51735">
    <property type="entry name" value="NAD(P)-binding Rossmann-fold domains"/>
    <property type="match status" value="2"/>
</dbReference>
<dbReference type="GO" id="GO:0004312">
    <property type="term" value="F:fatty acid synthase activity"/>
    <property type="evidence" value="ECO:0007669"/>
    <property type="project" value="TreeGrafter"/>
</dbReference>
<evidence type="ECO:0000259" key="10">
    <source>
        <dbReference type="PROSITE" id="PS52019"/>
    </source>
</evidence>
<dbReference type="SMART" id="SM00822">
    <property type="entry name" value="PKS_KR"/>
    <property type="match status" value="1"/>
</dbReference>
<feature type="region of interest" description="Disordered" evidence="7">
    <location>
        <begin position="1433"/>
        <end position="1457"/>
    </location>
</feature>
<dbReference type="UniPathway" id="UPA00094"/>
<feature type="active site" description="Proton acceptor; for dehydratase activity" evidence="6">
    <location>
        <position position="707"/>
    </location>
</feature>
<evidence type="ECO:0000313" key="12">
    <source>
        <dbReference type="Proteomes" id="UP000186905"/>
    </source>
</evidence>
<dbReference type="Pfam" id="PF02801">
    <property type="entry name" value="Ketoacyl-synt_C"/>
    <property type="match status" value="1"/>
</dbReference>
<feature type="active site" description="Proton donor; for dehydratase activity" evidence="6">
    <location>
        <position position="867"/>
    </location>
</feature>
<dbReference type="CDD" id="cd08953">
    <property type="entry name" value="KR_2_SDR_x"/>
    <property type="match status" value="1"/>
</dbReference>
<dbReference type="Pfam" id="PF00550">
    <property type="entry name" value="PP-binding"/>
    <property type="match status" value="1"/>
</dbReference>